<reference evidence="2" key="1">
    <citation type="submission" date="2023-06" db="EMBL/GenBank/DDBJ databases">
        <title>Egi l300058.</title>
        <authorList>
            <person name="Gao L."/>
            <person name="Fang B.-Z."/>
            <person name="Li W.-J."/>
        </authorList>
    </citation>
    <scope>NUCLEOTIDE SEQUENCE</scope>
    <source>
        <strain evidence="2">EGI L300058</strain>
    </source>
</reference>
<evidence type="ECO:0000313" key="3">
    <source>
        <dbReference type="Proteomes" id="UP001172708"/>
    </source>
</evidence>
<feature type="transmembrane region" description="Helical" evidence="1">
    <location>
        <begin position="38"/>
        <end position="60"/>
    </location>
</feature>
<evidence type="ECO:0000313" key="2">
    <source>
        <dbReference type="EMBL" id="MDN4479614.1"/>
    </source>
</evidence>
<evidence type="ECO:0008006" key="4">
    <source>
        <dbReference type="Google" id="ProtNLM"/>
    </source>
</evidence>
<keyword evidence="3" id="KW-1185">Reference proteome</keyword>
<proteinExistence type="predicted"/>
<sequence>MLKRPSFWVPLGIALTLAAVLAFVVDDAFGKNISTFVQAVATLILVAVTTSYVVATYGIAQVSEEQLELQKAQRGLDAVTELWKEFSETQMLARIVLTDAKRMHRIAKKNVNHFPSVSTQAEGRREQLAAFSRTFNRLSLHIPEALVEPGQRVVSAYMDSSLVSSLVSDEIQRAIVKTSADGGGFDAEAFGAYWDEMAEVVWADVPTWSNFDLGPQEDRLEGAMSAFTTAARDYVKPEK</sequence>
<organism evidence="2 3">
    <name type="scientific">Demequina muriae</name>
    <dbReference type="NCBI Taxonomy" id="3051664"/>
    <lineage>
        <taxon>Bacteria</taxon>
        <taxon>Bacillati</taxon>
        <taxon>Actinomycetota</taxon>
        <taxon>Actinomycetes</taxon>
        <taxon>Micrococcales</taxon>
        <taxon>Demequinaceae</taxon>
        <taxon>Demequina</taxon>
    </lineage>
</organism>
<dbReference type="Proteomes" id="UP001172708">
    <property type="component" value="Unassembled WGS sequence"/>
</dbReference>
<comment type="caution">
    <text evidence="2">The sequence shown here is derived from an EMBL/GenBank/DDBJ whole genome shotgun (WGS) entry which is preliminary data.</text>
</comment>
<protein>
    <recommendedName>
        <fullName evidence="4">LemA protein</fullName>
    </recommendedName>
</protein>
<evidence type="ECO:0000256" key="1">
    <source>
        <dbReference type="SAM" id="Phobius"/>
    </source>
</evidence>
<keyword evidence="1" id="KW-0812">Transmembrane</keyword>
<accession>A0ABT8GEA3</accession>
<dbReference type="EMBL" id="JAUHQA010000001">
    <property type="protein sequence ID" value="MDN4479614.1"/>
    <property type="molecule type" value="Genomic_DNA"/>
</dbReference>
<name>A0ABT8GEA3_9MICO</name>
<gene>
    <name evidence="2" type="ORF">QQX02_01575</name>
</gene>
<keyword evidence="1" id="KW-1133">Transmembrane helix</keyword>
<keyword evidence="1" id="KW-0472">Membrane</keyword>
<dbReference type="RefSeq" id="WP_301140787.1">
    <property type="nucleotide sequence ID" value="NZ_JAUHQA010000001.1"/>
</dbReference>